<sequence length="209" mass="23008">MKQIKCILLTFFLVSLFNLASAASVPTANATQNQSVTNVLVGDSITAAWPWQNLLAKSDIANRGVSGDTSSLILQRMDGILAVNPKKAFLMFGINDFGRGADPEQVFNNYKKIIEILQNANIKVIVSSTIKCNANQIYLQPQVINQKVDILNTKLKDFCQTKGITFVDVNEKLSGANGLNEKYTPDGVHLNYAGYQEWAKLLSPLINQN</sequence>
<dbReference type="InterPro" id="IPR013830">
    <property type="entry name" value="SGNH_hydro"/>
</dbReference>
<dbReference type="OrthoDB" id="5624617at2"/>
<dbReference type="RefSeq" id="WP_058451285.1">
    <property type="nucleotide sequence ID" value="NZ_CAAAIB010000005.1"/>
</dbReference>
<dbReference type="EC" id="3.1.2.-" evidence="3"/>
<evidence type="ECO:0000256" key="1">
    <source>
        <dbReference type="SAM" id="SignalP"/>
    </source>
</evidence>
<comment type="caution">
    <text evidence="3">The sequence shown here is derived from an EMBL/GenBank/DDBJ whole genome shotgun (WGS) entry which is preliminary data.</text>
</comment>
<dbReference type="PATRIC" id="fig|466.6.peg.487"/>
<feature type="signal peptide" evidence="1">
    <location>
        <begin position="1"/>
        <end position="22"/>
    </location>
</feature>
<dbReference type="InterPro" id="IPR036514">
    <property type="entry name" value="SGNH_hydro_sf"/>
</dbReference>
<dbReference type="PANTHER" id="PTHR30383">
    <property type="entry name" value="THIOESTERASE 1/PROTEASE 1/LYSOPHOSPHOLIPASE L1"/>
    <property type="match status" value="1"/>
</dbReference>
<protein>
    <submittedName>
        <fullName evidence="3">Acyl-CoA thioesterase I</fullName>
        <ecNumber evidence="3">3.1.2.-</ecNumber>
    </submittedName>
</protein>
<keyword evidence="3" id="KW-0378">Hydrolase</keyword>
<evidence type="ECO:0000313" key="4">
    <source>
        <dbReference type="Proteomes" id="UP000054908"/>
    </source>
</evidence>
<proteinExistence type="predicted"/>
<evidence type="ECO:0000313" key="3">
    <source>
        <dbReference type="EMBL" id="KTD30643.1"/>
    </source>
</evidence>
<organism evidence="3 4">
    <name type="scientific">Legionella maceachernii</name>
    <dbReference type="NCBI Taxonomy" id="466"/>
    <lineage>
        <taxon>Bacteria</taxon>
        <taxon>Pseudomonadati</taxon>
        <taxon>Pseudomonadota</taxon>
        <taxon>Gammaproteobacteria</taxon>
        <taxon>Legionellales</taxon>
        <taxon>Legionellaceae</taxon>
        <taxon>Legionella</taxon>
    </lineage>
</organism>
<dbReference type="EMBL" id="LNYL01000010">
    <property type="protein sequence ID" value="KTD30643.1"/>
    <property type="molecule type" value="Genomic_DNA"/>
</dbReference>
<dbReference type="InterPro" id="IPR051532">
    <property type="entry name" value="Ester_Hydrolysis_Enzymes"/>
</dbReference>
<dbReference type="GO" id="GO:0004622">
    <property type="term" value="F:phosphatidylcholine lysophospholipase activity"/>
    <property type="evidence" value="ECO:0007669"/>
    <property type="project" value="TreeGrafter"/>
</dbReference>
<dbReference type="Proteomes" id="UP000054908">
    <property type="component" value="Unassembled WGS sequence"/>
</dbReference>
<dbReference type="AlphaFoldDB" id="A0A0W0WEK3"/>
<dbReference type="Gene3D" id="3.40.50.1110">
    <property type="entry name" value="SGNH hydrolase"/>
    <property type="match status" value="1"/>
</dbReference>
<name>A0A0W0WEK3_9GAMM</name>
<gene>
    <name evidence="3" type="primary">tesA</name>
    <name evidence="3" type="ORF">Lmac_0459</name>
</gene>
<dbReference type="Pfam" id="PF13472">
    <property type="entry name" value="Lipase_GDSL_2"/>
    <property type="match status" value="1"/>
</dbReference>
<keyword evidence="4" id="KW-1185">Reference proteome</keyword>
<dbReference type="SUPFAM" id="SSF52266">
    <property type="entry name" value="SGNH hydrolase"/>
    <property type="match status" value="1"/>
</dbReference>
<keyword evidence="1" id="KW-0732">Signal</keyword>
<evidence type="ECO:0000259" key="2">
    <source>
        <dbReference type="Pfam" id="PF13472"/>
    </source>
</evidence>
<dbReference type="PANTHER" id="PTHR30383:SF5">
    <property type="entry name" value="SGNH HYDROLASE-TYPE ESTERASE DOMAIN-CONTAINING PROTEIN"/>
    <property type="match status" value="1"/>
</dbReference>
<accession>A0A0W0WEK3</accession>
<feature type="chain" id="PRO_5006915404" evidence="1">
    <location>
        <begin position="23"/>
        <end position="209"/>
    </location>
</feature>
<dbReference type="STRING" id="466.Lmac_0459"/>
<feature type="domain" description="SGNH hydrolase-type esterase" evidence="2">
    <location>
        <begin position="41"/>
        <end position="196"/>
    </location>
</feature>
<reference evidence="3 4" key="1">
    <citation type="submission" date="2015-11" db="EMBL/GenBank/DDBJ databases">
        <title>Genomic analysis of 38 Legionella species identifies large and diverse effector repertoires.</title>
        <authorList>
            <person name="Burstein D."/>
            <person name="Amaro F."/>
            <person name="Zusman T."/>
            <person name="Lifshitz Z."/>
            <person name="Cohen O."/>
            <person name="Gilbert J.A."/>
            <person name="Pupko T."/>
            <person name="Shuman H.A."/>
            <person name="Segal G."/>
        </authorList>
    </citation>
    <scope>NUCLEOTIDE SEQUENCE [LARGE SCALE GENOMIC DNA]</scope>
    <source>
        <strain evidence="3 4">PX-1-G2-E2</strain>
    </source>
</reference>